<gene>
    <name evidence="10" type="ORF">KSF_029540</name>
</gene>
<evidence type="ECO:0000256" key="3">
    <source>
        <dbReference type="ARBA" id="ARBA00022630"/>
    </source>
</evidence>
<dbReference type="SUPFAM" id="SSF56645">
    <property type="entry name" value="Acyl-CoA dehydrogenase NM domain-like"/>
    <property type="match status" value="1"/>
</dbReference>
<organism evidence="10 11">
    <name type="scientific">Reticulibacter mediterranei</name>
    <dbReference type="NCBI Taxonomy" id="2778369"/>
    <lineage>
        <taxon>Bacteria</taxon>
        <taxon>Bacillati</taxon>
        <taxon>Chloroflexota</taxon>
        <taxon>Ktedonobacteria</taxon>
        <taxon>Ktedonobacterales</taxon>
        <taxon>Reticulibacteraceae</taxon>
        <taxon>Reticulibacter</taxon>
    </lineage>
</organism>
<dbReference type="SUPFAM" id="SSF47203">
    <property type="entry name" value="Acyl-CoA dehydrogenase C-terminal domain-like"/>
    <property type="match status" value="1"/>
</dbReference>
<evidence type="ECO:0000256" key="1">
    <source>
        <dbReference type="ARBA" id="ARBA00001974"/>
    </source>
</evidence>
<evidence type="ECO:0000256" key="6">
    <source>
        <dbReference type="RuleBase" id="RU362125"/>
    </source>
</evidence>
<feature type="domain" description="Acyl-CoA dehydrogenase/oxidase N-terminal" evidence="9">
    <location>
        <begin position="16"/>
        <end position="127"/>
    </location>
</feature>
<dbReference type="InterPro" id="IPR009100">
    <property type="entry name" value="AcylCoA_DH/oxidase_NM_dom_sf"/>
</dbReference>
<evidence type="ECO:0000256" key="4">
    <source>
        <dbReference type="ARBA" id="ARBA00022827"/>
    </source>
</evidence>
<accession>A0A8J3IEL3</accession>
<reference evidence="10" key="1">
    <citation type="submission" date="2020-10" db="EMBL/GenBank/DDBJ databases">
        <title>Taxonomic study of unclassified bacteria belonging to the class Ktedonobacteria.</title>
        <authorList>
            <person name="Yabe S."/>
            <person name="Wang C.M."/>
            <person name="Zheng Y."/>
            <person name="Sakai Y."/>
            <person name="Cavaletti L."/>
            <person name="Monciardini P."/>
            <person name="Donadio S."/>
        </authorList>
    </citation>
    <scope>NUCLEOTIDE SEQUENCE</scope>
    <source>
        <strain evidence="10">ID150040</strain>
    </source>
</reference>
<dbReference type="InterPro" id="IPR006089">
    <property type="entry name" value="Acyl-CoA_DH_CS"/>
</dbReference>
<dbReference type="InterPro" id="IPR052547">
    <property type="entry name" value="Mito_Isobutyryl-CoADH"/>
</dbReference>
<dbReference type="Pfam" id="PF02770">
    <property type="entry name" value="Acyl-CoA_dh_M"/>
    <property type="match status" value="1"/>
</dbReference>
<name>A0A8J3IEL3_9CHLR</name>
<dbReference type="InterPro" id="IPR006091">
    <property type="entry name" value="Acyl-CoA_Oxase/DH_mid-dom"/>
</dbReference>
<evidence type="ECO:0000313" key="10">
    <source>
        <dbReference type="EMBL" id="GHO92906.1"/>
    </source>
</evidence>
<dbReference type="GO" id="GO:0003995">
    <property type="term" value="F:acyl-CoA dehydrogenase activity"/>
    <property type="evidence" value="ECO:0007669"/>
    <property type="project" value="InterPro"/>
</dbReference>
<keyword evidence="5 6" id="KW-0560">Oxidoreductase</keyword>
<dbReference type="Gene3D" id="1.20.140.10">
    <property type="entry name" value="Butyryl-CoA Dehydrogenase, subunit A, domain 3"/>
    <property type="match status" value="1"/>
</dbReference>
<dbReference type="FunFam" id="2.40.110.10:FF:000001">
    <property type="entry name" value="Acyl-CoA dehydrogenase, mitochondrial"/>
    <property type="match status" value="1"/>
</dbReference>
<evidence type="ECO:0000259" key="8">
    <source>
        <dbReference type="Pfam" id="PF02770"/>
    </source>
</evidence>
<comment type="similarity">
    <text evidence="2 6">Belongs to the acyl-CoA dehydrogenase family.</text>
</comment>
<dbReference type="InterPro" id="IPR036250">
    <property type="entry name" value="AcylCo_DH-like_C"/>
</dbReference>
<sequence>MLTIRTGEYAVKFDLNEEQVDIRDMVRHFTEQEIAPHAAAWDEDYYFPREIYTKMGELGLMGMTTPEAYGGNLLSRLTGALVYEELAKGDMATAVGLSVHNMITGSLARYCDDEQRQRWVSRLATGKLLGAFSLSEAGAGSDAASLQCQAKRQTDRYILNGTKMWVTNGGEADLYLVMARTQAGRNAGGVSCFVVEKGTPGFSFGKSERKMGLHSSPTRELLFQDCSIPASNRIGDEGQGFKIAMASLDSGRINIGAIAIGVAQAAFEVARDYAGTRQQFGHPISTFQAIQFLLADMMMKIEAARLLVYEAAYKLDEGQDAIMYAAMAKCFATDAAMEITTNAVQVLGGAGYVRDYPVERYMRDVKVAQIFEGTNQIQRIVIARAISSNRG</sequence>
<keyword evidence="4 6" id="KW-0274">FAD</keyword>
<evidence type="ECO:0000313" key="11">
    <source>
        <dbReference type="Proteomes" id="UP000597444"/>
    </source>
</evidence>
<protein>
    <submittedName>
        <fullName evidence="10">Acyl-CoA dehydrogenase</fullName>
    </submittedName>
</protein>
<dbReference type="FunFam" id="1.20.140.10:FF:000004">
    <property type="entry name" value="Acyl-CoA dehydrogenase FadE25"/>
    <property type="match status" value="1"/>
</dbReference>
<evidence type="ECO:0000259" key="7">
    <source>
        <dbReference type="Pfam" id="PF00441"/>
    </source>
</evidence>
<dbReference type="InterPro" id="IPR013786">
    <property type="entry name" value="AcylCoA_DH/ox_N"/>
</dbReference>
<dbReference type="PANTHER" id="PTHR43831:SF1">
    <property type="entry name" value="ISOBUTYRYL-COA DEHYDROGENASE, MITOCHONDRIAL"/>
    <property type="match status" value="1"/>
</dbReference>
<evidence type="ECO:0000256" key="2">
    <source>
        <dbReference type="ARBA" id="ARBA00009347"/>
    </source>
</evidence>
<dbReference type="FunFam" id="1.10.540.10:FF:000002">
    <property type="entry name" value="Acyl-CoA dehydrogenase FadE19"/>
    <property type="match status" value="1"/>
</dbReference>
<feature type="domain" description="Acyl-CoA dehydrogenase/oxidase C-terminal" evidence="7">
    <location>
        <begin position="238"/>
        <end position="386"/>
    </location>
</feature>
<evidence type="ECO:0000259" key="9">
    <source>
        <dbReference type="Pfam" id="PF02771"/>
    </source>
</evidence>
<comment type="cofactor">
    <cofactor evidence="1 6">
        <name>FAD</name>
        <dbReference type="ChEBI" id="CHEBI:57692"/>
    </cofactor>
</comment>
<dbReference type="InterPro" id="IPR009075">
    <property type="entry name" value="AcylCo_DH/oxidase_C"/>
</dbReference>
<proteinExistence type="inferred from homology"/>
<evidence type="ECO:0000256" key="5">
    <source>
        <dbReference type="ARBA" id="ARBA00023002"/>
    </source>
</evidence>
<dbReference type="Proteomes" id="UP000597444">
    <property type="component" value="Unassembled WGS sequence"/>
</dbReference>
<dbReference type="AlphaFoldDB" id="A0A8J3IEL3"/>
<dbReference type="PANTHER" id="PTHR43831">
    <property type="entry name" value="ISOBUTYRYL-COA DEHYDROGENASE"/>
    <property type="match status" value="1"/>
</dbReference>
<dbReference type="EMBL" id="BNJK01000001">
    <property type="protein sequence ID" value="GHO92906.1"/>
    <property type="molecule type" value="Genomic_DNA"/>
</dbReference>
<keyword evidence="11" id="KW-1185">Reference proteome</keyword>
<dbReference type="Pfam" id="PF02771">
    <property type="entry name" value="Acyl-CoA_dh_N"/>
    <property type="match status" value="1"/>
</dbReference>
<dbReference type="PIRSF" id="PIRSF016578">
    <property type="entry name" value="HsaA"/>
    <property type="match status" value="1"/>
</dbReference>
<keyword evidence="3 6" id="KW-0285">Flavoprotein</keyword>
<feature type="domain" description="Acyl-CoA oxidase/dehydrogenase middle" evidence="8">
    <location>
        <begin position="131"/>
        <end position="226"/>
    </location>
</feature>
<dbReference type="Gene3D" id="2.40.110.10">
    <property type="entry name" value="Butyryl-CoA Dehydrogenase, subunit A, domain 2"/>
    <property type="match status" value="1"/>
</dbReference>
<dbReference type="Pfam" id="PF00441">
    <property type="entry name" value="Acyl-CoA_dh_1"/>
    <property type="match status" value="1"/>
</dbReference>
<dbReference type="InterPro" id="IPR046373">
    <property type="entry name" value="Acyl-CoA_Oxase/DH_mid-dom_sf"/>
</dbReference>
<dbReference type="PROSITE" id="PS00073">
    <property type="entry name" value="ACYL_COA_DH_2"/>
    <property type="match status" value="1"/>
</dbReference>
<dbReference type="InterPro" id="IPR037069">
    <property type="entry name" value="AcylCoA_DH/ox_N_sf"/>
</dbReference>
<dbReference type="Gene3D" id="1.10.540.10">
    <property type="entry name" value="Acyl-CoA dehydrogenase/oxidase, N-terminal domain"/>
    <property type="match status" value="1"/>
</dbReference>
<comment type="caution">
    <text evidence="10">The sequence shown here is derived from an EMBL/GenBank/DDBJ whole genome shotgun (WGS) entry which is preliminary data.</text>
</comment>
<dbReference type="GO" id="GO:0050660">
    <property type="term" value="F:flavin adenine dinucleotide binding"/>
    <property type="evidence" value="ECO:0007669"/>
    <property type="project" value="InterPro"/>
</dbReference>